<feature type="transmembrane region" description="Helical" evidence="8">
    <location>
        <begin position="198"/>
        <end position="218"/>
    </location>
</feature>
<dbReference type="PANTHER" id="PTHR33908">
    <property type="entry name" value="MANNOSYLTRANSFERASE YKCB-RELATED"/>
    <property type="match status" value="1"/>
</dbReference>
<comment type="subcellular location">
    <subcellularLocation>
        <location evidence="1">Cell membrane</location>
        <topology evidence="1">Multi-pass membrane protein</topology>
    </subcellularLocation>
</comment>
<evidence type="ECO:0000256" key="2">
    <source>
        <dbReference type="ARBA" id="ARBA00022475"/>
    </source>
</evidence>
<feature type="transmembrane region" description="Helical" evidence="8">
    <location>
        <begin position="273"/>
        <end position="292"/>
    </location>
</feature>
<keyword evidence="2" id="KW-1003">Cell membrane</keyword>
<reference evidence="10 11" key="1">
    <citation type="journal article" name="Nat. Commun.">
        <title>Undinarchaeota illuminate DPANN phylogeny and the impact of gene transfer on archaeal evolution.</title>
        <authorList>
            <person name="Dombrowski N."/>
            <person name="Williams T.A."/>
            <person name="Sun J."/>
            <person name="Woodcroft B.J."/>
            <person name="Lee J.H."/>
            <person name="Minh B.Q."/>
            <person name="Rinke C."/>
            <person name="Spang A."/>
        </authorList>
    </citation>
    <scope>NUCLEOTIDE SEQUENCE [LARGE SCALE GENOMIC DNA]</scope>
    <source>
        <strain evidence="10">MAG_bin1129</strain>
    </source>
</reference>
<dbReference type="GO" id="GO:0016763">
    <property type="term" value="F:pentosyltransferase activity"/>
    <property type="evidence" value="ECO:0007669"/>
    <property type="project" value="TreeGrafter"/>
</dbReference>
<keyword evidence="11" id="KW-1185">Reference proteome</keyword>
<evidence type="ECO:0000256" key="5">
    <source>
        <dbReference type="ARBA" id="ARBA00022692"/>
    </source>
</evidence>
<evidence type="ECO:0000256" key="3">
    <source>
        <dbReference type="ARBA" id="ARBA00022676"/>
    </source>
</evidence>
<evidence type="ECO:0000313" key="11">
    <source>
        <dbReference type="Proteomes" id="UP000646946"/>
    </source>
</evidence>
<comment type="caution">
    <text evidence="10">The sequence shown here is derived from an EMBL/GenBank/DDBJ whole genome shotgun (WGS) entry which is preliminary data.</text>
</comment>
<dbReference type="GO" id="GO:0005886">
    <property type="term" value="C:plasma membrane"/>
    <property type="evidence" value="ECO:0007669"/>
    <property type="project" value="UniProtKB-SubCell"/>
</dbReference>
<evidence type="ECO:0000256" key="4">
    <source>
        <dbReference type="ARBA" id="ARBA00022679"/>
    </source>
</evidence>
<dbReference type="Pfam" id="PF13231">
    <property type="entry name" value="PMT_2"/>
    <property type="match status" value="1"/>
</dbReference>
<feature type="transmembrane region" description="Helical" evidence="8">
    <location>
        <begin position="335"/>
        <end position="358"/>
    </location>
</feature>
<gene>
    <name evidence="10" type="ORF">H1016_04050</name>
</gene>
<dbReference type="PANTHER" id="PTHR33908:SF11">
    <property type="entry name" value="MEMBRANE PROTEIN"/>
    <property type="match status" value="1"/>
</dbReference>
<evidence type="ECO:0000256" key="1">
    <source>
        <dbReference type="ARBA" id="ARBA00004651"/>
    </source>
</evidence>
<evidence type="ECO:0000256" key="8">
    <source>
        <dbReference type="SAM" id="Phobius"/>
    </source>
</evidence>
<evidence type="ECO:0000256" key="7">
    <source>
        <dbReference type="ARBA" id="ARBA00023136"/>
    </source>
</evidence>
<keyword evidence="4" id="KW-0808">Transferase</keyword>
<keyword evidence="3" id="KW-0328">Glycosyltransferase</keyword>
<feature type="transmembrane region" description="Helical" evidence="8">
    <location>
        <begin position="304"/>
        <end position="323"/>
    </location>
</feature>
<keyword evidence="5 8" id="KW-0812">Transmembrane</keyword>
<accession>A0A832V267</accession>
<dbReference type="GO" id="GO:0008610">
    <property type="term" value="P:lipid biosynthetic process"/>
    <property type="evidence" value="ECO:0007669"/>
    <property type="project" value="UniProtKB-ARBA"/>
</dbReference>
<feature type="transmembrane region" description="Helical" evidence="8">
    <location>
        <begin position="370"/>
        <end position="390"/>
    </location>
</feature>
<feature type="transmembrane region" description="Helical" evidence="8">
    <location>
        <begin position="155"/>
        <end position="186"/>
    </location>
</feature>
<dbReference type="InterPro" id="IPR038731">
    <property type="entry name" value="RgtA/B/C-like"/>
</dbReference>
<evidence type="ECO:0000256" key="6">
    <source>
        <dbReference type="ARBA" id="ARBA00022989"/>
    </source>
</evidence>
<protein>
    <submittedName>
        <fullName evidence="10">Glycosyltransferase family 39 protein</fullName>
    </submittedName>
</protein>
<evidence type="ECO:0000313" key="10">
    <source>
        <dbReference type="EMBL" id="HIK00686.1"/>
    </source>
</evidence>
<dbReference type="EMBL" id="DVAB01000033">
    <property type="protein sequence ID" value="HIK00686.1"/>
    <property type="molecule type" value="Genomic_DNA"/>
</dbReference>
<proteinExistence type="predicted"/>
<organism evidence="10 11">
    <name type="scientific">Candidatus Naiadarchaeum limnaeum</name>
    <dbReference type="NCBI Taxonomy" id="2756139"/>
    <lineage>
        <taxon>Archaea</taxon>
        <taxon>Candidatus Undinarchaeota</taxon>
        <taxon>Candidatus Undinarchaeia</taxon>
        <taxon>Candidatus Naiadarchaeales</taxon>
        <taxon>Candidatus Naiadarchaeaceae</taxon>
        <taxon>Candidatus Naiadarchaeum</taxon>
    </lineage>
</organism>
<sequence length="534" mass="60862">MDLKSRNFQILLLIIILGISLRLYGLGTASIKADEGGTIFLSERSIYQIITSAEDVQPPFFYAVLHFWIALVGKSEFMLRLLPAIFSILTIPLAYKLGKILFNEDVGLFSAFVFSVSQANIRFAQNLRNYSLVTFFVLLSIYFFYQYLSNPNKKYLILFVVSSVISVYSHYFAGFVLVAQVLYLLIYYKKYRESFVKLSIAFIAIFVLLSPLATMFFWQASIETNLEKAMFEKDSLTDISLTALNQNNIFVRISLFFYHFSVGFLEFNLQSPFFVAILFLAIIVYATFFFTALRSLLQQSKEKLMLLLLILIVPTALLSVLWLSKIIVPLAYTRYLLYISPIYYTIIGVGLFTGISQLESLKSNLLKKSVLVIFIVLILSFNSVSLLVYYDSDPKKEDWRSAVSLINSKSNGNEVIGIYSGAYTFNLKSYLLKDLEIYTLPENFNIRGATLSKILYSSFNPINESNSCNILNLLDESKTGIWYVHAAPTSPSDKDLIKKCLDSNLKLADSFENSYTNSRGTVIKDLLVYHYVVK</sequence>
<feature type="transmembrane region" description="Helical" evidence="8">
    <location>
        <begin position="130"/>
        <end position="148"/>
    </location>
</feature>
<feature type="domain" description="Glycosyltransferase RgtA/B/C/D-like" evidence="9">
    <location>
        <begin position="57"/>
        <end position="209"/>
    </location>
</feature>
<feature type="transmembrane region" description="Helical" evidence="8">
    <location>
        <begin position="77"/>
        <end position="95"/>
    </location>
</feature>
<dbReference type="AlphaFoldDB" id="A0A832V267"/>
<name>A0A832V267_9ARCH</name>
<dbReference type="InterPro" id="IPR050297">
    <property type="entry name" value="LipidA_mod_glycosyltrf_83"/>
</dbReference>
<evidence type="ECO:0000259" key="9">
    <source>
        <dbReference type="Pfam" id="PF13231"/>
    </source>
</evidence>
<feature type="transmembrane region" description="Helical" evidence="8">
    <location>
        <begin position="249"/>
        <end position="267"/>
    </location>
</feature>
<keyword evidence="6 8" id="KW-1133">Transmembrane helix</keyword>
<dbReference type="Proteomes" id="UP000646946">
    <property type="component" value="Unassembled WGS sequence"/>
</dbReference>
<keyword evidence="7 8" id="KW-0472">Membrane</keyword>